<dbReference type="Gramene" id="TraesSYM2D03G01133830.1">
    <property type="protein sequence ID" value="TraesSYM2D03G01133830.1"/>
    <property type="gene ID" value="TraesSYM2D03G01133830"/>
</dbReference>
<feature type="transmembrane region" description="Helical" evidence="1">
    <location>
        <begin position="55"/>
        <end position="78"/>
    </location>
</feature>
<dbReference type="Gramene" id="TraesWEE_scaffold_078873_01G000200.1">
    <property type="protein sequence ID" value="TraesWEE_scaffold_078873_01G000200.1"/>
    <property type="gene ID" value="TraesWEE_scaffold_078873_01G000200"/>
</dbReference>
<evidence type="ECO:0000256" key="1">
    <source>
        <dbReference type="SAM" id="Phobius"/>
    </source>
</evidence>
<dbReference type="ExpressionAtlas" id="A0A1D5V064">
    <property type="expression patterns" value="baseline"/>
</dbReference>
<organism evidence="2">
    <name type="scientific">Triticum aestivum</name>
    <name type="common">Wheat</name>
    <dbReference type="NCBI Taxonomy" id="4565"/>
    <lineage>
        <taxon>Eukaryota</taxon>
        <taxon>Viridiplantae</taxon>
        <taxon>Streptophyta</taxon>
        <taxon>Embryophyta</taxon>
        <taxon>Tracheophyta</taxon>
        <taxon>Spermatophyta</taxon>
        <taxon>Magnoliopsida</taxon>
        <taxon>Liliopsida</taxon>
        <taxon>Poales</taxon>
        <taxon>Poaceae</taxon>
        <taxon>BOP clade</taxon>
        <taxon>Pooideae</taxon>
        <taxon>Triticodae</taxon>
        <taxon>Triticeae</taxon>
        <taxon>Triticinae</taxon>
        <taxon>Triticum</taxon>
    </lineage>
</organism>
<keyword evidence="1" id="KW-0472">Membrane</keyword>
<dbReference type="EnsemblPlants" id="TraesCS2D02G122300.1">
    <property type="protein sequence ID" value="TraesCS2D02G122300.1"/>
    <property type="gene ID" value="TraesCS2D02G122300"/>
</dbReference>
<dbReference type="AlphaFoldDB" id="A0A1D5V064"/>
<keyword evidence="1" id="KW-1133">Transmembrane helix</keyword>
<feature type="transmembrane region" description="Helical" evidence="1">
    <location>
        <begin position="22"/>
        <end position="43"/>
    </location>
</feature>
<dbReference type="Gramene" id="TraesCS2D03G0256700.1">
    <property type="protein sequence ID" value="TraesCS2D03G0256700.1.CDS"/>
    <property type="gene ID" value="TraesCS2D03G0256700"/>
</dbReference>
<feature type="transmembrane region" description="Helical" evidence="1">
    <location>
        <begin position="154"/>
        <end position="177"/>
    </location>
</feature>
<proteinExistence type="predicted"/>
<keyword evidence="1" id="KW-0812">Transmembrane</keyword>
<dbReference type="Gramene" id="TraesNOR2D03G01135510.1">
    <property type="protein sequence ID" value="TraesNOR2D03G01135510.1"/>
    <property type="gene ID" value="TraesNOR2D03G01135510"/>
</dbReference>
<dbReference type="Gramene" id="TraesSYM2D03G01133830.2">
    <property type="protein sequence ID" value="TraesSYM2D03G01133830.2"/>
    <property type="gene ID" value="TraesSYM2D03G01133830"/>
</dbReference>
<sequence>MAVAVADAVLPSPPLPPPPPPARIVVVVLALVHLALAPMLALGRALCVAAGALPYLGFGVAWVISAATAGQVVASRAWGESSAQFLFLQAIMYWGLKVLIYSILVLVALLALLMCVAYVFALVSGSTSAFKKSASGAFTRESVADMFRLPRTAVLGYVADVAFFLLMVTGLLVAMLSPHVEGSISQGEMVASVIIDVALFGMHATACFVIIPALVLSVWRGGQADRKVPSQFC</sequence>
<protein>
    <submittedName>
        <fullName evidence="2">Uncharacterized protein</fullName>
    </submittedName>
</protein>
<dbReference type="OrthoDB" id="600316at2759"/>
<reference evidence="2" key="1">
    <citation type="submission" date="2018-08" db="EMBL/GenBank/DDBJ databases">
        <authorList>
            <person name="Rossello M."/>
        </authorList>
    </citation>
    <scope>NUCLEOTIDE SEQUENCE [LARGE SCALE GENOMIC DNA]</scope>
    <source>
        <strain evidence="2">cv. Chinese Spring</strain>
    </source>
</reference>
<dbReference type="OMA" id="ACFDIIP"/>
<evidence type="ECO:0000313" key="2">
    <source>
        <dbReference type="EnsemblPlants" id="TraesCS2D02G122300.1"/>
    </source>
</evidence>
<reference evidence="2" key="2">
    <citation type="submission" date="2018-10" db="UniProtKB">
        <authorList>
            <consortium name="EnsemblPlants"/>
        </authorList>
    </citation>
    <scope>IDENTIFICATION</scope>
</reference>
<dbReference type="Gramene" id="TraesMAC2D03G01117700.1">
    <property type="protein sequence ID" value="TraesMAC2D03G01117700.1"/>
    <property type="gene ID" value="TraesMAC2D03G01117700"/>
</dbReference>
<dbReference type="Gramene" id="TraesLDM2D03G01120680.1">
    <property type="protein sequence ID" value="TraesLDM2D03G01120680.1"/>
    <property type="gene ID" value="TraesLDM2D03G01120680"/>
</dbReference>
<dbReference type="Gramene" id="TraesSTA2D03G01108010.1">
    <property type="protein sequence ID" value="TraesSTA2D03G01108010.1"/>
    <property type="gene ID" value="TraesSTA2D03G01108010"/>
</dbReference>
<dbReference type="Gramene" id="TraesLAC2D03G01071230.1">
    <property type="protein sequence ID" value="TraesLAC2D03G01071230.1"/>
    <property type="gene ID" value="TraesLAC2D03G01071230"/>
</dbReference>
<evidence type="ECO:0000313" key="3">
    <source>
        <dbReference type="Proteomes" id="UP000019116"/>
    </source>
</evidence>
<keyword evidence="3" id="KW-1185">Reference proteome</keyword>
<feature type="transmembrane region" description="Helical" evidence="1">
    <location>
        <begin position="98"/>
        <end position="123"/>
    </location>
</feature>
<dbReference type="Proteomes" id="UP000019116">
    <property type="component" value="Chromosome 2D"/>
</dbReference>
<name>A0A1D5V064_WHEAT</name>
<accession>A0A1D5V064</accession>
<dbReference type="Gramene" id="TraesCS2D02G122300.1">
    <property type="protein sequence ID" value="TraesCS2D02G122300.1"/>
    <property type="gene ID" value="TraesCS2D02G122300"/>
</dbReference>
<feature type="transmembrane region" description="Helical" evidence="1">
    <location>
        <begin position="197"/>
        <end position="219"/>
    </location>
</feature>
<dbReference type="Gramene" id="TraesMAC2D03G01117700.2">
    <property type="protein sequence ID" value="TraesMAC2D03G01117700.2"/>
    <property type="gene ID" value="TraesMAC2D03G01117700"/>
</dbReference>